<keyword evidence="2" id="KW-1185">Reference proteome</keyword>
<accession>A0A918GSA9</accession>
<sequence>MRASVRAELVSGQTWRFYFSRWQKDAICGCFSLMTSLAVSSNAIRVQVGASIGELRILEAQFASAVKAGWLELAEQEVHVVHAVLLSSVEQFAVEEAFHVRIGFYRENIRDLVEESFALSTRIIAPARNGCRRDV</sequence>
<organism evidence="1 2">
    <name type="scientific">Actinokineospora fastidiosa</name>
    <dbReference type="NCBI Taxonomy" id="1816"/>
    <lineage>
        <taxon>Bacteria</taxon>
        <taxon>Bacillati</taxon>
        <taxon>Actinomycetota</taxon>
        <taxon>Actinomycetes</taxon>
        <taxon>Pseudonocardiales</taxon>
        <taxon>Pseudonocardiaceae</taxon>
        <taxon>Actinokineospora</taxon>
    </lineage>
</organism>
<name>A0A918GSA9_9PSEU</name>
<dbReference type="EMBL" id="BMRB01000007">
    <property type="protein sequence ID" value="GGS54908.1"/>
    <property type="molecule type" value="Genomic_DNA"/>
</dbReference>
<protein>
    <submittedName>
        <fullName evidence="1">Uncharacterized protein</fullName>
    </submittedName>
</protein>
<reference evidence="1" key="1">
    <citation type="journal article" date="2014" name="Int. J. Syst. Evol. Microbiol.">
        <title>Complete genome sequence of Corynebacterium casei LMG S-19264T (=DSM 44701T), isolated from a smear-ripened cheese.</title>
        <authorList>
            <consortium name="US DOE Joint Genome Institute (JGI-PGF)"/>
            <person name="Walter F."/>
            <person name="Albersmeier A."/>
            <person name="Kalinowski J."/>
            <person name="Ruckert C."/>
        </authorList>
    </citation>
    <scope>NUCLEOTIDE SEQUENCE</scope>
    <source>
        <strain evidence="1">JCM 3276</strain>
    </source>
</reference>
<reference evidence="1" key="2">
    <citation type="submission" date="2020-09" db="EMBL/GenBank/DDBJ databases">
        <authorList>
            <person name="Sun Q."/>
            <person name="Ohkuma M."/>
        </authorList>
    </citation>
    <scope>NUCLEOTIDE SEQUENCE</scope>
    <source>
        <strain evidence="1">JCM 3276</strain>
    </source>
</reference>
<dbReference type="Proteomes" id="UP000660680">
    <property type="component" value="Unassembled WGS sequence"/>
</dbReference>
<comment type="caution">
    <text evidence="1">The sequence shown here is derived from an EMBL/GenBank/DDBJ whole genome shotgun (WGS) entry which is preliminary data.</text>
</comment>
<dbReference type="AlphaFoldDB" id="A0A918GSA9"/>
<evidence type="ECO:0000313" key="2">
    <source>
        <dbReference type="Proteomes" id="UP000660680"/>
    </source>
</evidence>
<evidence type="ECO:0000313" key="1">
    <source>
        <dbReference type="EMBL" id="GGS54908.1"/>
    </source>
</evidence>
<gene>
    <name evidence="1" type="ORF">GCM10010171_57570</name>
</gene>
<proteinExistence type="predicted"/>